<evidence type="ECO:0000256" key="4">
    <source>
        <dbReference type="ARBA" id="ARBA00012780"/>
    </source>
</evidence>
<feature type="region of interest" description="Disordered" evidence="15">
    <location>
        <begin position="35"/>
        <end position="54"/>
    </location>
</feature>
<dbReference type="InterPro" id="IPR017853">
    <property type="entry name" value="GH"/>
</dbReference>
<keyword evidence="7 16" id="KW-0472">Membrane</keyword>
<comment type="catalytic activity">
    <reaction evidence="1">
        <text>Hydrolysis of (1-&gt;3)-beta-D-glucosidic linkages in (1-&gt;3)-beta-D-glucans.</text>
        <dbReference type="EC" id="3.2.1.39"/>
    </reaction>
</comment>
<feature type="transmembrane region" description="Helical" evidence="16">
    <location>
        <begin position="202"/>
        <end position="224"/>
    </location>
</feature>
<evidence type="ECO:0000256" key="2">
    <source>
        <dbReference type="ARBA" id="ARBA00004401"/>
    </source>
</evidence>
<evidence type="ECO:0000256" key="15">
    <source>
        <dbReference type="SAM" id="MobiDB-lite"/>
    </source>
</evidence>
<dbReference type="EMBL" id="CP034459">
    <property type="protein sequence ID" value="QBM89068.1"/>
    <property type="molecule type" value="Genomic_DNA"/>
</dbReference>
<gene>
    <name evidence="17" type="primary">MPUL0D01280</name>
    <name evidence="17" type="ORF">METSCH_D01280</name>
</gene>
<dbReference type="GO" id="GO:0005576">
    <property type="term" value="C:extracellular region"/>
    <property type="evidence" value="ECO:0007669"/>
    <property type="project" value="TreeGrafter"/>
</dbReference>
<evidence type="ECO:0000256" key="1">
    <source>
        <dbReference type="ARBA" id="ARBA00000382"/>
    </source>
</evidence>
<comment type="similarity">
    <text evidence="3">Belongs to the glycosyl hydrolase 17 family.</text>
</comment>
<dbReference type="InterPro" id="IPR050732">
    <property type="entry name" value="Beta-glucan_modifiers"/>
</dbReference>
<evidence type="ECO:0000256" key="7">
    <source>
        <dbReference type="ARBA" id="ARBA00023136"/>
    </source>
</evidence>
<dbReference type="GO" id="GO:0042973">
    <property type="term" value="F:glucan endo-1,3-beta-D-glucosidase activity"/>
    <property type="evidence" value="ECO:0007669"/>
    <property type="project" value="UniProtKB-EC"/>
</dbReference>
<keyword evidence="18" id="KW-1185">Reference proteome</keyword>
<evidence type="ECO:0000256" key="6">
    <source>
        <dbReference type="ARBA" id="ARBA00022801"/>
    </source>
</evidence>
<keyword evidence="16" id="KW-1133">Transmembrane helix</keyword>
<evidence type="ECO:0000256" key="16">
    <source>
        <dbReference type="SAM" id="Phobius"/>
    </source>
</evidence>
<keyword evidence="16" id="KW-0812">Transmembrane</keyword>
<dbReference type="GO" id="GO:0005886">
    <property type="term" value="C:plasma membrane"/>
    <property type="evidence" value="ECO:0007669"/>
    <property type="project" value="UniProtKB-SubCell"/>
</dbReference>
<dbReference type="GO" id="GO:0000272">
    <property type="term" value="P:polysaccharide catabolic process"/>
    <property type="evidence" value="ECO:0007669"/>
    <property type="project" value="UniProtKB-KW"/>
</dbReference>
<dbReference type="EC" id="3.2.1.39" evidence="4"/>
<evidence type="ECO:0000256" key="9">
    <source>
        <dbReference type="ARBA" id="ARBA00023277"/>
    </source>
</evidence>
<evidence type="ECO:0000313" key="17">
    <source>
        <dbReference type="EMBL" id="QBM89068.1"/>
    </source>
</evidence>
<dbReference type="STRING" id="2163413.A0A4P6XSF3"/>
<reference evidence="18" key="1">
    <citation type="submission" date="2019-03" db="EMBL/GenBank/DDBJ databases">
        <title>Snf2 controls pulcherriminic acid biosynthesis and connects pigmentation and antifungal activity of the yeast Metschnikowia pulcherrima.</title>
        <authorList>
            <person name="Gore-Lloyd D."/>
            <person name="Sumann I."/>
            <person name="Brachmann A.O."/>
            <person name="Schneeberger K."/>
            <person name="Ortiz-Merino R.A."/>
            <person name="Moreno-Beltran M."/>
            <person name="Schlaefli M."/>
            <person name="Kirner P."/>
            <person name="Santos Kron A."/>
            <person name="Wolfe K.H."/>
            <person name="Piel J."/>
            <person name="Ahrens C.H."/>
            <person name="Henk D."/>
            <person name="Freimoser F.M."/>
        </authorList>
    </citation>
    <scope>NUCLEOTIDE SEQUENCE [LARGE SCALE GENOMIC DNA]</scope>
    <source>
        <strain evidence="18">APC 1.2</strain>
    </source>
</reference>
<evidence type="ECO:0000256" key="11">
    <source>
        <dbReference type="ARBA" id="ARBA00023326"/>
    </source>
</evidence>
<dbReference type="GO" id="GO:0071555">
    <property type="term" value="P:cell wall organization"/>
    <property type="evidence" value="ECO:0007669"/>
    <property type="project" value="UniProtKB-KW"/>
</dbReference>
<comment type="function">
    <text evidence="12">Glucanases play a role in cell expansion during growth, in cell-cell fusion during mating, and in spore release during sporulation. This enzyme may be involved in beta-glucan degradation. Active on laminarin and lichenan.</text>
</comment>
<evidence type="ECO:0000256" key="12">
    <source>
        <dbReference type="ARBA" id="ARBA00037649"/>
    </source>
</evidence>
<evidence type="ECO:0000256" key="10">
    <source>
        <dbReference type="ARBA" id="ARBA00023316"/>
    </source>
</evidence>
<sequence>MKELETSTSQSSDYLPFTKREIFSQLFHLNSALQQSPVLDGPATSRPTDSPRTADFASCKESALTADVHEPDPQPESRVNEAIPPRTQIQPCGVNWSQRSSTLLRETSCGQHQIEQIPLQALAPIRSQELWSVDRLKANMEDFSYTDSRDFKAEACLFGNREYTNPKALEGCHANDQVSSLLPPDDPNSQDELALRPRKNTACLTSLLICVLCLLFSISTYFALFGSHISFRNFYNSLDDERKHELIDELRLKDLRTNPIQTVTATALRPKDRAKAFSGIVYSPVGSNEPLCGFGLEDAIRDVTLLSTVTLRLRIYGNQCNQAEYILQAIELLGVDTKVALGVWLGKNEAQNQAQVARAKSLILSSKIAHIDTIFMGNEVIGRNDLTEKQLISYIANMKYFASQNSLNISIGTSETPASVSQKLVDSCDVVGLVLHPFLAGIPASRAAQWAINYFIASKNQFYNGKTTFLISEIGWPHDGGRFKLANASPSEYQTFASSWLLGEFESGLNDWYFFEAFNEPWKARYNTKSDSWETEWGLFDNEKKLRPKNIFANIRADSSYTQAISKSRKSTQN</sequence>
<comment type="subcellular location">
    <subcellularLocation>
        <location evidence="2">Cell membrane</location>
        <topology evidence="2">Single-pass type II membrane protein</topology>
    </subcellularLocation>
</comment>
<keyword evidence="6" id="KW-0378">Hydrolase</keyword>
<dbReference type="Proteomes" id="UP000292447">
    <property type="component" value="Chromosome IV"/>
</dbReference>
<keyword evidence="11" id="KW-0624">Polysaccharide degradation</keyword>
<organism evidence="17 18">
    <name type="scientific">Metschnikowia aff. pulcherrima</name>
    <dbReference type="NCBI Taxonomy" id="2163413"/>
    <lineage>
        <taxon>Eukaryota</taxon>
        <taxon>Fungi</taxon>
        <taxon>Dikarya</taxon>
        <taxon>Ascomycota</taxon>
        <taxon>Saccharomycotina</taxon>
        <taxon>Pichiomycetes</taxon>
        <taxon>Metschnikowiaceae</taxon>
        <taxon>Metschnikowia</taxon>
    </lineage>
</organism>
<evidence type="ECO:0000256" key="14">
    <source>
        <dbReference type="ARBA" id="ARBA00043078"/>
    </source>
</evidence>
<accession>A0A4P6XSF3</accession>
<keyword evidence="9" id="KW-0119">Carbohydrate metabolism</keyword>
<dbReference type="PANTHER" id="PTHR16631">
    <property type="entry name" value="GLUCAN 1,3-BETA-GLUCOSIDASE"/>
    <property type="match status" value="1"/>
</dbReference>
<keyword evidence="10" id="KW-0961">Cell wall biogenesis/degradation</keyword>
<keyword evidence="5" id="KW-1003">Cell membrane</keyword>
<evidence type="ECO:0000313" key="18">
    <source>
        <dbReference type="Proteomes" id="UP000292447"/>
    </source>
</evidence>
<evidence type="ECO:0000256" key="8">
    <source>
        <dbReference type="ARBA" id="ARBA00023180"/>
    </source>
</evidence>
<evidence type="ECO:0000256" key="5">
    <source>
        <dbReference type="ARBA" id="ARBA00022475"/>
    </source>
</evidence>
<evidence type="ECO:0000256" key="13">
    <source>
        <dbReference type="ARBA" id="ARBA00042373"/>
    </source>
</evidence>
<dbReference type="Gene3D" id="3.20.20.80">
    <property type="entry name" value="Glycosidases"/>
    <property type="match status" value="1"/>
</dbReference>
<name>A0A4P6XSF3_9ASCO</name>
<keyword evidence="8" id="KW-0325">Glycoprotein</keyword>
<proteinExistence type="inferred from homology"/>
<evidence type="ECO:0000256" key="3">
    <source>
        <dbReference type="ARBA" id="ARBA00008773"/>
    </source>
</evidence>
<protein>
    <recommendedName>
        <fullName evidence="4">glucan endo-1,3-beta-D-glucosidase</fullName>
        <ecNumber evidence="4">3.2.1.39</ecNumber>
    </recommendedName>
    <alternativeName>
        <fullName evidence="14">Endo-1,3-beta-glucanase btgC</fullName>
    </alternativeName>
    <alternativeName>
        <fullName evidence="13">Laminarinase btgC</fullName>
    </alternativeName>
</protein>
<dbReference type="GO" id="GO:0009986">
    <property type="term" value="C:cell surface"/>
    <property type="evidence" value="ECO:0007669"/>
    <property type="project" value="TreeGrafter"/>
</dbReference>
<dbReference type="SUPFAM" id="SSF51445">
    <property type="entry name" value="(Trans)glycosidases"/>
    <property type="match status" value="1"/>
</dbReference>
<dbReference type="AlphaFoldDB" id="A0A4P6XSF3"/>
<dbReference type="GO" id="GO:0009277">
    <property type="term" value="C:fungal-type cell wall"/>
    <property type="evidence" value="ECO:0007669"/>
    <property type="project" value="TreeGrafter"/>
</dbReference>
<dbReference type="PANTHER" id="PTHR16631:SF17">
    <property type="entry name" value="GLUCAN ENDO-1,3-BETA-GLUCOSIDASE BTGC"/>
    <property type="match status" value="1"/>
</dbReference>